<evidence type="ECO:0000256" key="13">
    <source>
        <dbReference type="RuleBase" id="RU000461"/>
    </source>
</evidence>
<evidence type="ECO:0000313" key="16">
    <source>
        <dbReference type="Proteomes" id="UP000250266"/>
    </source>
</evidence>
<dbReference type="GO" id="GO:0005506">
    <property type="term" value="F:iron ion binding"/>
    <property type="evidence" value="ECO:0007669"/>
    <property type="project" value="InterPro"/>
</dbReference>
<dbReference type="InterPro" id="IPR002401">
    <property type="entry name" value="Cyt_P450_E_grp-I"/>
</dbReference>
<dbReference type="FunFam" id="1.10.630.10:FF:000047">
    <property type="entry name" value="Cytochrome P450 monooxygenase"/>
    <property type="match status" value="1"/>
</dbReference>
<dbReference type="Pfam" id="PF00067">
    <property type="entry name" value="p450"/>
    <property type="match status" value="1"/>
</dbReference>
<dbReference type="SUPFAM" id="SSF48264">
    <property type="entry name" value="Cytochrome P450"/>
    <property type="match status" value="1"/>
</dbReference>
<feature type="transmembrane region" description="Helical" evidence="14">
    <location>
        <begin position="20"/>
        <end position="41"/>
    </location>
</feature>
<dbReference type="GO" id="GO:0016705">
    <property type="term" value="F:oxidoreductase activity, acting on paired donors, with incorporation or reduction of molecular oxygen"/>
    <property type="evidence" value="ECO:0007669"/>
    <property type="project" value="InterPro"/>
</dbReference>
<evidence type="ECO:0000256" key="4">
    <source>
        <dbReference type="ARBA" id="ARBA00022617"/>
    </source>
</evidence>
<dbReference type="Proteomes" id="UP000250266">
    <property type="component" value="Unassembled WGS sequence"/>
</dbReference>
<dbReference type="InterPro" id="IPR036396">
    <property type="entry name" value="Cyt_P450_sf"/>
</dbReference>
<dbReference type="PRINTS" id="PR00385">
    <property type="entry name" value="P450"/>
</dbReference>
<feature type="binding site" description="axial binding residue" evidence="12">
    <location>
        <position position="450"/>
    </location>
    <ligand>
        <name>heme</name>
        <dbReference type="ChEBI" id="CHEBI:30413"/>
    </ligand>
    <ligandPart>
        <name>Fe</name>
        <dbReference type="ChEBI" id="CHEBI:18248"/>
    </ligandPart>
</feature>
<evidence type="ECO:0000256" key="10">
    <source>
        <dbReference type="ARBA" id="ARBA00023033"/>
    </source>
</evidence>
<comment type="cofactor">
    <cofactor evidence="1 12">
        <name>heme</name>
        <dbReference type="ChEBI" id="CHEBI:30413"/>
    </cofactor>
</comment>
<keyword evidence="4 12" id="KW-0349">Heme</keyword>
<evidence type="ECO:0000256" key="12">
    <source>
        <dbReference type="PIRSR" id="PIRSR602401-1"/>
    </source>
</evidence>
<dbReference type="InterPro" id="IPR050121">
    <property type="entry name" value="Cytochrome_P450_monoxygenase"/>
</dbReference>
<keyword evidence="10 13" id="KW-0503">Monooxygenase</keyword>
<reference evidence="15 16" key="1">
    <citation type="journal article" date="2016" name="Nat. Commun.">
        <title>Ectomycorrhizal ecology is imprinted in the genome of the dominant symbiotic fungus Cenococcum geophilum.</title>
        <authorList>
            <consortium name="DOE Joint Genome Institute"/>
            <person name="Peter M."/>
            <person name="Kohler A."/>
            <person name="Ohm R.A."/>
            <person name="Kuo A."/>
            <person name="Krutzmann J."/>
            <person name="Morin E."/>
            <person name="Arend M."/>
            <person name="Barry K.W."/>
            <person name="Binder M."/>
            <person name="Choi C."/>
            <person name="Clum A."/>
            <person name="Copeland A."/>
            <person name="Grisel N."/>
            <person name="Haridas S."/>
            <person name="Kipfer T."/>
            <person name="LaButti K."/>
            <person name="Lindquist E."/>
            <person name="Lipzen A."/>
            <person name="Maire R."/>
            <person name="Meier B."/>
            <person name="Mihaltcheva S."/>
            <person name="Molinier V."/>
            <person name="Murat C."/>
            <person name="Poggeler S."/>
            <person name="Quandt C.A."/>
            <person name="Sperisen C."/>
            <person name="Tritt A."/>
            <person name="Tisserant E."/>
            <person name="Crous P.W."/>
            <person name="Henrissat B."/>
            <person name="Nehls U."/>
            <person name="Egli S."/>
            <person name="Spatafora J.W."/>
            <person name="Grigoriev I.V."/>
            <person name="Martin F.M."/>
        </authorList>
    </citation>
    <scope>NUCLEOTIDE SEQUENCE [LARGE SCALE GENOMIC DNA]</scope>
    <source>
        <strain evidence="15 16">CBS 459.81</strain>
    </source>
</reference>
<dbReference type="GO" id="GO:0004497">
    <property type="term" value="F:monooxygenase activity"/>
    <property type="evidence" value="ECO:0007669"/>
    <property type="project" value="UniProtKB-KW"/>
</dbReference>
<keyword evidence="6 12" id="KW-0479">Metal-binding</keyword>
<dbReference type="PANTHER" id="PTHR24305">
    <property type="entry name" value="CYTOCHROME P450"/>
    <property type="match status" value="1"/>
</dbReference>
<dbReference type="Gene3D" id="1.10.630.10">
    <property type="entry name" value="Cytochrome P450"/>
    <property type="match status" value="1"/>
</dbReference>
<protein>
    <submittedName>
        <fullName evidence="15">Benzoate 4-monooxygenase cytochrome P450</fullName>
    </submittedName>
</protein>
<organism evidence="15 16">
    <name type="scientific">Lepidopterella palustris CBS 459.81</name>
    <dbReference type="NCBI Taxonomy" id="1314670"/>
    <lineage>
        <taxon>Eukaryota</taxon>
        <taxon>Fungi</taxon>
        <taxon>Dikarya</taxon>
        <taxon>Ascomycota</taxon>
        <taxon>Pezizomycotina</taxon>
        <taxon>Dothideomycetes</taxon>
        <taxon>Pleosporomycetidae</taxon>
        <taxon>Mytilinidiales</taxon>
        <taxon>Argynnaceae</taxon>
        <taxon>Lepidopterella</taxon>
    </lineage>
</organism>
<comment type="subcellular location">
    <subcellularLocation>
        <location evidence="2">Membrane</location>
        <topology evidence="2">Single-pass membrane protein</topology>
    </subcellularLocation>
</comment>
<name>A0A8E2J9M1_9PEZI</name>
<evidence type="ECO:0000256" key="3">
    <source>
        <dbReference type="ARBA" id="ARBA00010617"/>
    </source>
</evidence>
<dbReference type="AlphaFoldDB" id="A0A8E2J9M1"/>
<sequence length="506" mass="57151">MPVQLWSTTGEESLRGIPLLYGGLAAIFGYYLYTIIYSAYFHPLAGFPGPKFRAVSRLPMAASLAQGKFAHDAKALHQKYGSIVRLAPNQLSFTNPAAWKDIYGHMNNRPSFQKDRTNYFVPINGVDSIHSACDDAVHARHRRLLAHAFSEKALRDQESLMRSYIDLLIDKLHKEVQGPKDGKVDIVRWLNYTTFDLIGDLTFGEPFGCLDNSEYHPWVSIIFESMRAATIIVGTRQFPSFAALIGRLIPSAVTQKMRDHFNLSKERMDRRLAMKTDRPDFVTCMLAQKGERSLAPEELHSNSPILIIGGSETTATALSACLYFLNKYPEVYQKLAAEVRTRFTSKDELIVKNLVELKYMTAVIEETMRIYPPVPGYLPRVAPKEGAHVAGEWIPGGTQVTIVGLAMAHSPSNYKDPESFVPERWLEGDQIYASDQKAAHMPFSYGPRNCIGKNLAWAEMRLLLARLLWEFDIGICEESKNWEVQKTYMLWEKPPLIVKLTPRSGA</sequence>
<keyword evidence="16" id="KW-1185">Reference proteome</keyword>
<dbReference type="GO" id="GO:0009403">
    <property type="term" value="P:toxin biosynthetic process"/>
    <property type="evidence" value="ECO:0007669"/>
    <property type="project" value="UniProtKB-ARBA"/>
</dbReference>
<evidence type="ECO:0000256" key="1">
    <source>
        <dbReference type="ARBA" id="ARBA00001971"/>
    </source>
</evidence>
<dbReference type="EMBL" id="KV745480">
    <property type="protein sequence ID" value="OCK74435.1"/>
    <property type="molecule type" value="Genomic_DNA"/>
</dbReference>
<gene>
    <name evidence="15" type="ORF">K432DRAFT_430027</name>
</gene>
<dbReference type="PROSITE" id="PS00086">
    <property type="entry name" value="CYTOCHROME_P450"/>
    <property type="match status" value="1"/>
</dbReference>
<dbReference type="OrthoDB" id="1470350at2759"/>
<evidence type="ECO:0000256" key="8">
    <source>
        <dbReference type="ARBA" id="ARBA00023002"/>
    </source>
</evidence>
<keyword evidence="11 14" id="KW-0472">Membrane</keyword>
<keyword evidence="7 14" id="KW-1133">Transmembrane helix</keyword>
<evidence type="ECO:0000256" key="9">
    <source>
        <dbReference type="ARBA" id="ARBA00023004"/>
    </source>
</evidence>
<keyword evidence="9 12" id="KW-0408">Iron</keyword>
<dbReference type="InterPro" id="IPR017972">
    <property type="entry name" value="Cyt_P450_CS"/>
</dbReference>
<keyword evidence="8 13" id="KW-0560">Oxidoreductase</keyword>
<evidence type="ECO:0000313" key="15">
    <source>
        <dbReference type="EMBL" id="OCK74435.1"/>
    </source>
</evidence>
<evidence type="ECO:0000256" key="7">
    <source>
        <dbReference type="ARBA" id="ARBA00022989"/>
    </source>
</evidence>
<dbReference type="InterPro" id="IPR001128">
    <property type="entry name" value="Cyt_P450"/>
</dbReference>
<evidence type="ECO:0000256" key="6">
    <source>
        <dbReference type="ARBA" id="ARBA00022723"/>
    </source>
</evidence>
<dbReference type="GO" id="GO:0016020">
    <property type="term" value="C:membrane"/>
    <property type="evidence" value="ECO:0007669"/>
    <property type="project" value="UniProtKB-SubCell"/>
</dbReference>
<accession>A0A8E2J9M1</accession>
<evidence type="ECO:0000256" key="5">
    <source>
        <dbReference type="ARBA" id="ARBA00022692"/>
    </source>
</evidence>
<dbReference type="CDD" id="cd11058">
    <property type="entry name" value="CYP60B-like"/>
    <property type="match status" value="1"/>
</dbReference>
<proteinExistence type="inferred from homology"/>
<evidence type="ECO:0000256" key="11">
    <source>
        <dbReference type="ARBA" id="ARBA00023136"/>
    </source>
</evidence>
<evidence type="ECO:0000256" key="2">
    <source>
        <dbReference type="ARBA" id="ARBA00004167"/>
    </source>
</evidence>
<evidence type="ECO:0000256" key="14">
    <source>
        <dbReference type="SAM" id="Phobius"/>
    </source>
</evidence>
<dbReference type="GO" id="GO:0020037">
    <property type="term" value="F:heme binding"/>
    <property type="evidence" value="ECO:0007669"/>
    <property type="project" value="InterPro"/>
</dbReference>
<keyword evidence="5 14" id="KW-0812">Transmembrane</keyword>
<dbReference type="PRINTS" id="PR00463">
    <property type="entry name" value="EP450I"/>
</dbReference>
<dbReference type="PANTHER" id="PTHR24305:SF210">
    <property type="entry name" value="CYTOCHROME P450 MONOOXYGENASE ASQL-RELATED"/>
    <property type="match status" value="1"/>
</dbReference>
<comment type="similarity">
    <text evidence="3 13">Belongs to the cytochrome P450 family.</text>
</comment>